<evidence type="ECO:0000256" key="3">
    <source>
        <dbReference type="SAM" id="Phobius"/>
    </source>
</evidence>
<keyword evidence="1 2" id="KW-0808">Transferase</keyword>
<dbReference type="GO" id="GO:0016020">
    <property type="term" value="C:membrane"/>
    <property type="evidence" value="ECO:0007669"/>
    <property type="project" value="InterPro"/>
</dbReference>
<feature type="transmembrane region" description="Helical" evidence="3">
    <location>
        <begin position="163"/>
        <end position="179"/>
    </location>
</feature>
<evidence type="ECO:0000256" key="1">
    <source>
        <dbReference type="ARBA" id="ARBA00022679"/>
    </source>
</evidence>
<reference evidence="5" key="1">
    <citation type="submission" date="2016-10" db="EMBL/GenBank/DDBJ databases">
        <authorList>
            <person name="Varghese N."/>
            <person name="Submissions S."/>
        </authorList>
    </citation>
    <scope>NUCLEOTIDE SEQUENCE [LARGE SCALE GENOMIC DNA]</scope>
    <source>
        <strain evidence="5">CGMCC 1.8711</strain>
    </source>
</reference>
<dbReference type="InterPro" id="IPR048254">
    <property type="entry name" value="CDP_ALCOHOL_P_TRANSF_CS"/>
</dbReference>
<proteinExistence type="inferred from homology"/>
<dbReference type="InterPro" id="IPR043130">
    <property type="entry name" value="CDP-OH_PTrfase_TM_dom"/>
</dbReference>
<protein>
    <submittedName>
        <fullName evidence="4">CDP-diacylglycerol--glycerol-3-phosphate 3-phosphatidyltransferase</fullName>
    </submittedName>
</protein>
<feature type="transmembrane region" description="Helical" evidence="3">
    <location>
        <begin position="12"/>
        <end position="31"/>
    </location>
</feature>
<feature type="transmembrane region" description="Helical" evidence="3">
    <location>
        <begin position="37"/>
        <end position="57"/>
    </location>
</feature>
<keyword evidence="3" id="KW-0472">Membrane</keyword>
<dbReference type="PROSITE" id="PS00379">
    <property type="entry name" value="CDP_ALCOHOL_P_TRANSF"/>
    <property type="match status" value="1"/>
</dbReference>
<dbReference type="Proteomes" id="UP000243250">
    <property type="component" value="Unassembled WGS sequence"/>
</dbReference>
<dbReference type="Pfam" id="PF01066">
    <property type="entry name" value="CDP-OH_P_transf"/>
    <property type="match status" value="1"/>
</dbReference>
<feature type="transmembrane region" description="Helical" evidence="3">
    <location>
        <begin position="222"/>
        <end position="243"/>
    </location>
</feature>
<keyword evidence="3" id="KW-1133">Transmembrane helix</keyword>
<evidence type="ECO:0000256" key="2">
    <source>
        <dbReference type="RuleBase" id="RU003750"/>
    </source>
</evidence>
<dbReference type="RefSeq" id="WP_089875958.1">
    <property type="nucleotide sequence ID" value="NZ_FOYS01000001.1"/>
</dbReference>
<name>A0A1I6FSS2_9EURY</name>
<feature type="transmembrane region" description="Helical" evidence="3">
    <location>
        <begin position="199"/>
        <end position="216"/>
    </location>
</feature>
<feature type="transmembrane region" description="Helical" evidence="3">
    <location>
        <begin position="78"/>
        <end position="99"/>
    </location>
</feature>
<keyword evidence="3" id="KW-0812">Transmembrane</keyword>
<comment type="similarity">
    <text evidence="2">Belongs to the CDP-alcohol phosphatidyltransferase class-I family.</text>
</comment>
<evidence type="ECO:0000313" key="5">
    <source>
        <dbReference type="Proteomes" id="UP000243250"/>
    </source>
</evidence>
<dbReference type="AlphaFoldDB" id="A0A1I6FSS2"/>
<evidence type="ECO:0000313" key="4">
    <source>
        <dbReference type="EMBL" id="SFR33002.1"/>
    </source>
</evidence>
<dbReference type="Gene3D" id="1.20.120.1760">
    <property type="match status" value="1"/>
</dbReference>
<dbReference type="EMBL" id="FOYS01000001">
    <property type="protein sequence ID" value="SFR33002.1"/>
    <property type="molecule type" value="Genomic_DNA"/>
</dbReference>
<dbReference type="OrthoDB" id="331608at2157"/>
<accession>A0A1I6FSS2</accession>
<sequence length="252" mass="26666">MRDAGTRRTRRQLTTLGVAFAVCTFLVAVVAERRTPGAGAPWGAVSAAGVLGVVGFARRHAHRNRPSERGRVFDSLGAANAVTLCRGVVVAFLAGVLVVPAPVGWLPALLYGAVAASDPVDGAIARLRDRTTLLGARLDVNVDAAGLLVAALVGVSVGSLPPWYLAVGAARYLFVLGAWRRRRRGLPVFELPHGDTRRALAGIQMAVTAVALAPVVPQWAGWTLATVTMLPFLGNFLVDWFVVTGRRERPLP</sequence>
<dbReference type="GO" id="GO:0008654">
    <property type="term" value="P:phospholipid biosynthetic process"/>
    <property type="evidence" value="ECO:0007669"/>
    <property type="project" value="InterPro"/>
</dbReference>
<dbReference type="STRING" id="555875.SAMN04488124_0223"/>
<dbReference type="GO" id="GO:0016780">
    <property type="term" value="F:phosphotransferase activity, for other substituted phosphate groups"/>
    <property type="evidence" value="ECO:0007669"/>
    <property type="project" value="InterPro"/>
</dbReference>
<dbReference type="InterPro" id="IPR000462">
    <property type="entry name" value="CDP-OH_P_trans"/>
</dbReference>
<keyword evidence="5" id="KW-1185">Reference proteome</keyword>
<organism evidence="4 5">
    <name type="scientific">Halogeometricum limi</name>
    <dbReference type="NCBI Taxonomy" id="555875"/>
    <lineage>
        <taxon>Archaea</taxon>
        <taxon>Methanobacteriati</taxon>
        <taxon>Methanobacteriota</taxon>
        <taxon>Stenosarchaea group</taxon>
        <taxon>Halobacteria</taxon>
        <taxon>Halobacteriales</taxon>
        <taxon>Haloferacaceae</taxon>
        <taxon>Halogeometricum</taxon>
    </lineage>
</organism>
<gene>
    <name evidence="4" type="ORF">SAMN04488124_0223</name>
</gene>